<dbReference type="InterPro" id="IPR050471">
    <property type="entry name" value="AB_hydrolase"/>
</dbReference>
<dbReference type="SUPFAM" id="SSF53474">
    <property type="entry name" value="alpha/beta-Hydrolases"/>
    <property type="match status" value="1"/>
</dbReference>
<gene>
    <name evidence="2" type="ORF">BCR34DRAFT_548394</name>
</gene>
<evidence type="ECO:0000313" key="3">
    <source>
        <dbReference type="Proteomes" id="UP000193144"/>
    </source>
</evidence>
<dbReference type="PANTHER" id="PTHR43433">
    <property type="entry name" value="HYDROLASE, ALPHA/BETA FOLD FAMILY PROTEIN"/>
    <property type="match status" value="1"/>
</dbReference>
<organism evidence="2 3">
    <name type="scientific">Clohesyomyces aquaticus</name>
    <dbReference type="NCBI Taxonomy" id="1231657"/>
    <lineage>
        <taxon>Eukaryota</taxon>
        <taxon>Fungi</taxon>
        <taxon>Dikarya</taxon>
        <taxon>Ascomycota</taxon>
        <taxon>Pezizomycotina</taxon>
        <taxon>Dothideomycetes</taxon>
        <taxon>Pleosporomycetidae</taxon>
        <taxon>Pleosporales</taxon>
        <taxon>Lindgomycetaceae</taxon>
        <taxon>Clohesyomyces</taxon>
    </lineage>
</organism>
<feature type="domain" description="AB hydrolase-1" evidence="1">
    <location>
        <begin position="10"/>
        <end position="263"/>
    </location>
</feature>
<comment type="caution">
    <text evidence="2">The sequence shown here is derived from an EMBL/GenBank/DDBJ whole genome shotgun (WGS) entry which is preliminary data.</text>
</comment>
<keyword evidence="3" id="KW-1185">Reference proteome</keyword>
<reference evidence="2 3" key="1">
    <citation type="submission" date="2016-07" db="EMBL/GenBank/DDBJ databases">
        <title>Pervasive Adenine N6-methylation of Active Genes in Fungi.</title>
        <authorList>
            <consortium name="DOE Joint Genome Institute"/>
            <person name="Mondo S.J."/>
            <person name="Dannebaum R.O."/>
            <person name="Kuo R.C."/>
            <person name="Labutti K."/>
            <person name="Haridas S."/>
            <person name="Kuo A."/>
            <person name="Salamov A."/>
            <person name="Ahrendt S.R."/>
            <person name="Lipzen A."/>
            <person name="Sullivan W."/>
            <person name="Andreopoulos W.B."/>
            <person name="Clum A."/>
            <person name="Lindquist E."/>
            <person name="Daum C."/>
            <person name="Ramamoorthy G.K."/>
            <person name="Gryganskyi A."/>
            <person name="Culley D."/>
            <person name="Magnuson J.K."/>
            <person name="James T.Y."/>
            <person name="O'Malley M.A."/>
            <person name="Stajich J.E."/>
            <person name="Spatafora J.W."/>
            <person name="Visel A."/>
            <person name="Grigoriev I.V."/>
        </authorList>
    </citation>
    <scope>NUCLEOTIDE SEQUENCE [LARGE SCALE GENOMIC DNA]</scope>
    <source>
        <strain evidence="2 3">CBS 115471</strain>
    </source>
</reference>
<dbReference type="AlphaFoldDB" id="A0A1Y1YIT3"/>
<sequence>MDLIDPLLINSLASTRRVLLIDYVGVGKSSGTVASSAAECAKQILDFVSLLGEPEIDVLGFSVGGRISQLVALNAPSHFAHRKDVQPVQVRKLIIAGSTTSPSPGSGIAAPSPQRAEVILKVAAAPTLPIEAYETLFFSDDEIGRKACAEWWARLGERSERSSGEDMSGWLDEGYTDWGLATGIHNQAAMLEKFDSEEGSQGLDGSYDRLPSLNIPVLVANGSDDFMVPTINSFVTQQKLKKGKLIVYPNSGHGFLYQYATEFSADVERFLQ</sequence>
<evidence type="ECO:0000313" key="2">
    <source>
        <dbReference type="EMBL" id="ORX97868.1"/>
    </source>
</evidence>
<dbReference type="InterPro" id="IPR029058">
    <property type="entry name" value="AB_hydrolase_fold"/>
</dbReference>
<proteinExistence type="predicted"/>
<dbReference type="OrthoDB" id="8119704at2759"/>
<name>A0A1Y1YIT3_9PLEO</name>
<accession>A0A1Y1YIT3</accession>
<dbReference type="InterPro" id="IPR000073">
    <property type="entry name" value="AB_hydrolase_1"/>
</dbReference>
<keyword evidence="2" id="KW-0378">Hydrolase</keyword>
<dbReference type="Gene3D" id="3.40.50.1820">
    <property type="entry name" value="alpha/beta hydrolase"/>
    <property type="match status" value="1"/>
</dbReference>
<dbReference type="EMBL" id="MCFA01000226">
    <property type="protein sequence ID" value="ORX97868.1"/>
    <property type="molecule type" value="Genomic_DNA"/>
</dbReference>
<dbReference type="PANTHER" id="PTHR43433:SF5">
    <property type="entry name" value="AB HYDROLASE-1 DOMAIN-CONTAINING PROTEIN"/>
    <property type="match status" value="1"/>
</dbReference>
<dbReference type="GO" id="GO:0016787">
    <property type="term" value="F:hydrolase activity"/>
    <property type="evidence" value="ECO:0007669"/>
    <property type="project" value="UniProtKB-KW"/>
</dbReference>
<evidence type="ECO:0000259" key="1">
    <source>
        <dbReference type="Pfam" id="PF12697"/>
    </source>
</evidence>
<protein>
    <submittedName>
        <fullName evidence="2">Alpha/Beta hydrolase protein</fullName>
    </submittedName>
</protein>
<dbReference type="Pfam" id="PF12697">
    <property type="entry name" value="Abhydrolase_6"/>
    <property type="match status" value="1"/>
</dbReference>
<dbReference type="Proteomes" id="UP000193144">
    <property type="component" value="Unassembled WGS sequence"/>
</dbReference>